<sequence length="228" mass="24775">MDEPFGPEYIRPAQKDCPRCSCCTEALCQRGRDSVMRCVGHTGDEARETVSGCPCSAETTRHTAAWRAAQVRVTRMARELPLAPEAEALLREMAKGAHAEDPAGMFPELELRGLGQLVHARPAITPLGHTYLRGRDDIREATAVRVIDIDTKARLARVEVVAWLPGVPVTVLMDQIASESGLDVDSLPGRWLDVEANCGAEDDELVLTAFRASAPLPEDWMSGEGDAS</sequence>
<dbReference type="RefSeq" id="WP_190122255.1">
    <property type="nucleotide sequence ID" value="NZ_BMWG01000003.1"/>
</dbReference>
<keyword evidence="2" id="KW-1185">Reference proteome</keyword>
<reference evidence="1" key="2">
    <citation type="submission" date="2020-09" db="EMBL/GenBank/DDBJ databases">
        <authorList>
            <person name="Sun Q."/>
            <person name="Ohkuma M."/>
        </authorList>
    </citation>
    <scope>NUCLEOTIDE SEQUENCE</scope>
    <source>
        <strain evidence="1">JCM 4988</strain>
    </source>
</reference>
<dbReference type="Proteomes" id="UP000630936">
    <property type="component" value="Unassembled WGS sequence"/>
</dbReference>
<dbReference type="AlphaFoldDB" id="A0A918PW25"/>
<organism evidence="1 2">
    <name type="scientific">Streptomyces inusitatus</name>
    <dbReference type="NCBI Taxonomy" id="68221"/>
    <lineage>
        <taxon>Bacteria</taxon>
        <taxon>Bacillati</taxon>
        <taxon>Actinomycetota</taxon>
        <taxon>Actinomycetes</taxon>
        <taxon>Kitasatosporales</taxon>
        <taxon>Streptomycetaceae</taxon>
        <taxon>Streptomyces</taxon>
    </lineage>
</organism>
<dbReference type="EMBL" id="BMWG01000003">
    <property type="protein sequence ID" value="GGZ23867.1"/>
    <property type="molecule type" value="Genomic_DNA"/>
</dbReference>
<protein>
    <submittedName>
        <fullName evidence="1">Uncharacterized protein</fullName>
    </submittedName>
</protein>
<reference evidence="1" key="1">
    <citation type="journal article" date="2014" name="Int. J. Syst. Evol. Microbiol.">
        <title>Complete genome sequence of Corynebacterium casei LMG S-19264T (=DSM 44701T), isolated from a smear-ripened cheese.</title>
        <authorList>
            <consortium name="US DOE Joint Genome Institute (JGI-PGF)"/>
            <person name="Walter F."/>
            <person name="Albersmeier A."/>
            <person name="Kalinowski J."/>
            <person name="Ruckert C."/>
        </authorList>
    </citation>
    <scope>NUCLEOTIDE SEQUENCE</scope>
    <source>
        <strain evidence="1">JCM 4988</strain>
    </source>
</reference>
<proteinExistence type="predicted"/>
<evidence type="ECO:0000313" key="2">
    <source>
        <dbReference type="Proteomes" id="UP000630936"/>
    </source>
</evidence>
<evidence type="ECO:0000313" key="1">
    <source>
        <dbReference type="EMBL" id="GGZ23867.1"/>
    </source>
</evidence>
<gene>
    <name evidence="1" type="ORF">GCM10010387_16390</name>
</gene>
<name>A0A918PW25_9ACTN</name>
<accession>A0A918PW25</accession>
<comment type="caution">
    <text evidence="1">The sequence shown here is derived from an EMBL/GenBank/DDBJ whole genome shotgun (WGS) entry which is preliminary data.</text>
</comment>